<evidence type="ECO:0000313" key="2">
    <source>
        <dbReference type="EMBL" id="PLW46259.1"/>
    </source>
</evidence>
<evidence type="ECO:0000256" key="1">
    <source>
        <dbReference type="SAM" id="MobiDB-lite"/>
    </source>
</evidence>
<proteinExistence type="predicted"/>
<dbReference type="Proteomes" id="UP000235392">
    <property type="component" value="Unassembled WGS sequence"/>
</dbReference>
<feature type="region of interest" description="Disordered" evidence="1">
    <location>
        <begin position="1"/>
        <end position="21"/>
    </location>
</feature>
<evidence type="ECO:0008006" key="4">
    <source>
        <dbReference type="Google" id="ProtNLM"/>
    </source>
</evidence>
<dbReference type="EMBL" id="PGCI01000041">
    <property type="protein sequence ID" value="PLW46259.1"/>
    <property type="molecule type" value="Genomic_DNA"/>
</dbReference>
<protein>
    <recommendedName>
        <fullName evidence="4">No apical meristem-associated C-terminal domain-containing protein</fullName>
    </recommendedName>
</protein>
<evidence type="ECO:0000313" key="3">
    <source>
        <dbReference type="Proteomes" id="UP000235392"/>
    </source>
</evidence>
<dbReference type="AlphaFoldDB" id="A0A2N5V8D5"/>
<accession>A0A2N5V8D5</accession>
<comment type="caution">
    <text evidence="2">The sequence shown here is derived from an EMBL/GenBank/DDBJ whole genome shotgun (WGS) entry which is preliminary data.</text>
</comment>
<sequence>MSAPTTNPPDPKPPKKKRAPNWLPLKEEQLAMSWLHKLCNTQKWLANCNTELASSSVGVLSDTINQESNHGNLSSTLLGFSTPTVQLASSIACPIGQKAAKKQCIDDAREGSSSTLFAKVAQEQLAAINATNNLTKAQNNISCKQLVVE</sequence>
<feature type="compositionally biased region" description="Pro residues" evidence="1">
    <location>
        <begin position="1"/>
        <end position="11"/>
    </location>
</feature>
<organism evidence="2 3">
    <name type="scientific">Puccinia coronata f. sp. avenae</name>
    <dbReference type="NCBI Taxonomy" id="200324"/>
    <lineage>
        <taxon>Eukaryota</taxon>
        <taxon>Fungi</taxon>
        <taxon>Dikarya</taxon>
        <taxon>Basidiomycota</taxon>
        <taxon>Pucciniomycotina</taxon>
        <taxon>Pucciniomycetes</taxon>
        <taxon>Pucciniales</taxon>
        <taxon>Pucciniaceae</taxon>
        <taxon>Puccinia</taxon>
    </lineage>
</organism>
<gene>
    <name evidence="2" type="ORF">PCASD_03736</name>
</gene>
<name>A0A2N5V8D5_9BASI</name>
<reference evidence="2 3" key="1">
    <citation type="submission" date="2017-11" db="EMBL/GenBank/DDBJ databases">
        <title>De novo assembly and phasing of dikaryotic genomes from two isolates of Puccinia coronata f. sp. avenae, the causal agent of oat crown rust.</title>
        <authorList>
            <person name="Miller M.E."/>
            <person name="Zhang Y."/>
            <person name="Omidvar V."/>
            <person name="Sperschneider J."/>
            <person name="Schwessinger B."/>
            <person name="Raley C."/>
            <person name="Palmer J.M."/>
            <person name="Garnica D."/>
            <person name="Upadhyaya N."/>
            <person name="Rathjen J."/>
            <person name="Taylor J.M."/>
            <person name="Park R.F."/>
            <person name="Dodds P.N."/>
            <person name="Hirsch C.D."/>
            <person name="Kianian S.F."/>
            <person name="Figueroa M."/>
        </authorList>
    </citation>
    <scope>NUCLEOTIDE SEQUENCE [LARGE SCALE GENOMIC DNA]</scope>
    <source>
        <strain evidence="2">12SD80</strain>
    </source>
</reference>